<evidence type="ECO:0000313" key="2">
    <source>
        <dbReference type="Proteomes" id="UP000240903"/>
    </source>
</evidence>
<dbReference type="Proteomes" id="UP000240903">
    <property type="component" value="Segment"/>
</dbReference>
<evidence type="ECO:0000313" key="1">
    <source>
        <dbReference type="EMBL" id="AUV61869.1"/>
    </source>
</evidence>
<reference evidence="2" key="1">
    <citation type="submission" date="2018-01" db="EMBL/GenBank/DDBJ databases">
        <title>Pseudomonas phages infecting Pseudomonas sp. isolated from Prunus avium.</title>
        <authorList>
            <person name="Colberg O."/>
            <person name="Carstens A.B."/>
            <person name="Kot W."/>
            <person name="Hansen L.H."/>
        </authorList>
    </citation>
    <scope>NUCLEOTIDE SEQUENCE [LARGE SCALE GENOMIC DNA]</scope>
</reference>
<protein>
    <submittedName>
        <fullName evidence="1">Uncharacterized protein</fullName>
    </submittedName>
</protein>
<gene>
    <name evidence="1" type="ORF">PsPhLittlefix_gp54</name>
</gene>
<dbReference type="EMBL" id="MG775260">
    <property type="protein sequence ID" value="AUV61869.1"/>
    <property type="molecule type" value="Genomic_DNA"/>
</dbReference>
<sequence>MSLYVVENNVTRKATTNGFGSSAVIPCKDWRNCKPNRFIYAEAKGLWYIMSAGGFWNVLPKKPDVISMAELVGAVGKVSLKEIKDEISSDSFFENQRSRT</sequence>
<accession>A0A2K9VHT3</accession>
<proteinExistence type="predicted"/>
<keyword evidence="2" id="KW-1185">Reference proteome</keyword>
<organism evidence="1 2">
    <name type="scientific">Pseudomonas phage Littlefix</name>
    <dbReference type="NCBI Taxonomy" id="2079289"/>
    <lineage>
        <taxon>Viruses</taxon>
        <taxon>Duplodnaviria</taxon>
        <taxon>Heunggongvirae</taxon>
        <taxon>Uroviricota</taxon>
        <taxon>Caudoviricetes</taxon>
        <taxon>Schitoviridae</taxon>
        <taxon>Littlefixvirus</taxon>
        <taxon>Littlefixvirus littlefix</taxon>
    </lineage>
</organism>
<name>A0A2K9VHT3_9CAUD</name>